<name>A0A8T2N7M7_9TELE</name>
<gene>
    <name evidence="3" type="ORF">JZ751_004721</name>
</gene>
<accession>A0A8T2N7M7</accession>
<evidence type="ECO:0000256" key="1">
    <source>
        <dbReference type="SAM" id="MobiDB-lite"/>
    </source>
</evidence>
<reference evidence="3" key="1">
    <citation type="thesis" date="2021" institute="BYU ScholarsArchive" country="Provo, UT, USA">
        <title>Applications of and Algorithms for Genome Assembly and Genomic Analyses with an Emphasis on Marine Teleosts.</title>
        <authorList>
            <person name="Pickett B.D."/>
        </authorList>
    </citation>
    <scope>NUCLEOTIDE SEQUENCE</scope>
    <source>
        <strain evidence="3">HI-2016</strain>
    </source>
</reference>
<keyword evidence="2" id="KW-0812">Transmembrane</keyword>
<keyword evidence="2" id="KW-0472">Membrane</keyword>
<feature type="compositionally biased region" description="Basic and acidic residues" evidence="1">
    <location>
        <begin position="28"/>
        <end position="43"/>
    </location>
</feature>
<dbReference type="AlphaFoldDB" id="A0A8T2N7M7"/>
<protein>
    <submittedName>
        <fullName evidence="3">Uncharacterized protein</fullName>
    </submittedName>
</protein>
<keyword evidence="4" id="KW-1185">Reference proteome</keyword>
<proteinExistence type="predicted"/>
<sequence length="137" mass="15072">MVGTIFGTVAIVALVFPAAIVCMRRRNSVREAESKEKDKEDNKSPVYGNISEMALSHSATQDTNRDDDEISLYSTVQPANTSSQEESLYSNVLRLNAKTANDVQYATIRFTHSRTAVRSPVTGVEDDLIYSVVANPN</sequence>
<comment type="caution">
    <text evidence="3">The sequence shown here is derived from an EMBL/GenBank/DDBJ whole genome shotgun (WGS) entry which is preliminary data.</text>
</comment>
<dbReference type="EMBL" id="JAFBMS010000120">
    <property type="protein sequence ID" value="KAG9335400.1"/>
    <property type="molecule type" value="Genomic_DNA"/>
</dbReference>
<keyword evidence="2" id="KW-1133">Transmembrane helix</keyword>
<dbReference type="Proteomes" id="UP000824540">
    <property type="component" value="Unassembled WGS sequence"/>
</dbReference>
<evidence type="ECO:0000313" key="3">
    <source>
        <dbReference type="EMBL" id="KAG9335400.1"/>
    </source>
</evidence>
<evidence type="ECO:0000313" key="4">
    <source>
        <dbReference type="Proteomes" id="UP000824540"/>
    </source>
</evidence>
<feature type="transmembrane region" description="Helical" evidence="2">
    <location>
        <begin position="6"/>
        <end position="23"/>
    </location>
</feature>
<feature type="region of interest" description="Disordered" evidence="1">
    <location>
        <begin position="28"/>
        <end position="48"/>
    </location>
</feature>
<evidence type="ECO:0000256" key="2">
    <source>
        <dbReference type="SAM" id="Phobius"/>
    </source>
</evidence>
<organism evidence="3 4">
    <name type="scientific">Albula glossodonta</name>
    <name type="common">roundjaw bonefish</name>
    <dbReference type="NCBI Taxonomy" id="121402"/>
    <lineage>
        <taxon>Eukaryota</taxon>
        <taxon>Metazoa</taxon>
        <taxon>Chordata</taxon>
        <taxon>Craniata</taxon>
        <taxon>Vertebrata</taxon>
        <taxon>Euteleostomi</taxon>
        <taxon>Actinopterygii</taxon>
        <taxon>Neopterygii</taxon>
        <taxon>Teleostei</taxon>
        <taxon>Albuliformes</taxon>
        <taxon>Albulidae</taxon>
        <taxon>Albula</taxon>
    </lineage>
</organism>